<dbReference type="Proteomes" id="UP000092461">
    <property type="component" value="Unassembled WGS sequence"/>
</dbReference>
<dbReference type="Gene3D" id="3.20.20.140">
    <property type="entry name" value="Metal-dependent hydrolases"/>
    <property type="match status" value="1"/>
</dbReference>
<proteinExistence type="inferred from homology"/>
<dbReference type="GO" id="GO:0106279">
    <property type="term" value="P:negative regulation of UDP-N-acetylglucosamine biosynthetic process"/>
    <property type="evidence" value="ECO:0007669"/>
    <property type="project" value="UniProtKB-ARBA"/>
</dbReference>
<dbReference type="GO" id="GO:0019262">
    <property type="term" value="P:N-acetylneuraminate catabolic process"/>
    <property type="evidence" value="ECO:0007669"/>
    <property type="project" value="UniProtKB-ARBA"/>
</dbReference>
<evidence type="ECO:0000256" key="7">
    <source>
        <dbReference type="ARBA" id="ARBA00047647"/>
    </source>
</evidence>
<keyword evidence="5 8" id="KW-0378">Hydrolase</keyword>
<dbReference type="VEuPathDB" id="VectorBase:LLOJ001299"/>
<evidence type="ECO:0000256" key="11">
    <source>
        <dbReference type="PIRSR" id="PIRSR038994-3"/>
    </source>
</evidence>
<evidence type="ECO:0000256" key="5">
    <source>
        <dbReference type="ARBA" id="ARBA00022801"/>
    </source>
</evidence>
<keyword evidence="6 8" id="KW-0119">Carbohydrate metabolism</keyword>
<evidence type="ECO:0000256" key="3">
    <source>
        <dbReference type="ARBA" id="ARBA00018029"/>
    </source>
</evidence>
<accession>A0A1B0CB00</accession>
<evidence type="ECO:0000259" key="12">
    <source>
        <dbReference type="Pfam" id="PF01979"/>
    </source>
</evidence>
<dbReference type="Pfam" id="PF01979">
    <property type="entry name" value="Amidohydro_1"/>
    <property type="match status" value="1"/>
</dbReference>
<reference evidence="13" key="1">
    <citation type="submission" date="2020-05" db="UniProtKB">
        <authorList>
            <consortium name="EnsemblMetazoa"/>
        </authorList>
    </citation>
    <scope>IDENTIFICATION</scope>
    <source>
        <strain evidence="13">Jacobina</strain>
    </source>
</reference>
<comment type="cofactor">
    <cofactor evidence="11">
        <name>a divalent metal cation</name>
        <dbReference type="ChEBI" id="CHEBI:60240"/>
    </cofactor>
    <text evidence="11">Binds 1 divalent metal cation per subunit.</text>
</comment>
<dbReference type="InterPro" id="IPR011059">
    <property type="entry name" value="Metal-dep_hydrolase_composite"/>
</dbReference>
<dbReference type="AlphaFoldDB" id="A0A1B0CB00"/>
<feature type="binding site" evidence="10">
    <location>
        <begin position="225"/>
        <end position="226"/>
    </location>
    <ligand>
        <name>substrate</name>
    </ligand>
</feature>
<dbReference type="Gene3D" id="2.30.40.10">
    <property type="entry name" value="Urease, subunit C, domain 1"/>
    <property type="match status" value="1"/>
</dbReference>
<name>A0A1B0CB00_LUTLO</name>
<evidence type="ECO:0000256" key="2">
    <source>
        <dbReference type="ARBA" id="ARBA00011899"/>
    </source>
</evidence>
<evidence type="ECO:0000256" key="8">
    <source>
        <dbReference type="PIRNR" id="PIRNR038994"/>
    </source>
</evidence>
<feature type="binding site" evidence="10">
    <location>
        <position position="145"/>
    </location>
    <ligand>
        <name>substrate</name>
    </ligand>
</feature>
<evidence type="ECO:0000256" key="10">
    <source>
        <dbReference type="PIRSR" id="PIRSR038994-2"/>
    </source>
</evidence>
<feature type="domain" description="Amidohydrolase-related" evidence="12">
    <location>
        <begin position="54"/>
        <end position="388"/>
    </location>
</feature>
<organism evidence="13 14">
    <name type="scientific">Lutzomyia longipalpis</name>
    <name type="common">Sand fly</name>
    <dbReference type="NCBI Taxonomy" id="7200"/>
    <lineage>
        <taxon>Eukaryota</taxon>
        <taxon>Metazoa</taxon>
        <taxon>Ecdysozoa</taxon>
        <taxon>Arthropoda</taxon>
        <taxon>Hexapoda</taxon>
        <taxon>Insecta</taxon>
        <taxon>Pterygota</taxon>
        <taxon>Neoptera</taxon>
        <taxon>Endopterygota</taxon>
        <taxon>Diptera</taxon>
        <taxon>Nematocera</taxon>
        <taxon>Psychodoidea</taxon>
        <taxon>Psychodidae</taxon>
        <taxon>Lutzomyia</taxon>
        <taxon>Lutzomyia</taxon>
    </lineage>
</organism>
<keyword evidence="4 11" id="KW-0479">Metal-binding</keyword>
<feature type="binding site" evidence="10">
    <location>
        <begin position="318"/>
        <end position="320"/>
    </location>
    <ligand>
        <name>substrate</name>
    </ligand>
</feature>
<evidence type="ECO:0000256" key="4">
    <source>
        <dbReference type="ARBA" id="ARBA00022723"/>
    </source>
</evidence>
<evidence type="ECO:0000256" key="1">
    <source>
        <dbReference type="ARBA" id="ARBA00010716"/>
    </source>
</evidence>
<dbReference type="InterPro" id="IPR006680">
    <property type="entry name" value="Amidohydro-rel"/>
</dbReference>
<evidence type="ECO:0000256" key="6">
    <source>
        <dbReference type="ARBA" id="ARBA00023277"/>
    </source>
</evidence>
<dbReference type="NCBIfam" id="TIGR00221">
    <property type="entry name" value="nagA"/>
    <property type="match status" value="1"/>
</dbReference>
<dbReference type="SUPFAM" id="SSF51338">
    <property type="entry name" value="Composite domain of metallo-dependent hydrolases"/>
    <property type="match status" value="1"/>
</dbReference>
<feature type="binding site" evidence="10">
    <location>
        <position position="262"/>
    </location>
    <ligand>
        <name>substrate</name>
    </ligand>
</feature>
<protein>
    <recommendedName>
        <fullName evidence="3 8">N-acetylglucosamine-6-phosphate deacetylase</fullName>
        <ecNumber evidence="2 8">3.5.1.25</ecNumber>
    </recommendedName>
</protein>
<sequence length="405" mass="43522">MKLIQFRNCRLVRNHLIVREDLWVRGGKIIDPMGVFFDEQRHSDVQIDCHGALIAPGFIDLQINGGYGVDFSHDVNSVQEGVSKVARGLLSHGVTSFCPTLVTSPIATYTQVLPKIPRRAGSAEGATILGVHLEGPFINPSKKGAHPEGCIREFSRGFDSLLEVYGDLQNVSIVTIAPEKENAKEVIEELTRRGITVSLGHTMANLKEGELACQHGATLITHLFNAMLPFHHRDPGIVGLLASNRIPPGKTIYYGIIADGIHTHPAALRIAYRVHPEGLILVTDAISAMGLSEGTHHIGQMSVDVSGGRAYVAGTKTLCGSIAPMDECVRIFLESAGCDTVFALEAASLAPAKCLGIAGKKGTLDFGADADFVLLDDKLGVCSTWISGECVYRNPEKMAPIVNES</sequence>
<dbReference type="PIRSF" id="PIRSF038994">
    <property type="entry name" value="NagA"/>
    <property type="match status" value="1"/>
</dbReference>
<evidence type="ECO:0000313" key="14">
    <source>
        <dbReference type="Proteomes" id="UP000092461"/>
    </source>
</evidence>
<dbReference type="GO" id="GO:0006046">
    <property type="term" value="P:N-acetylglucosamine catabolic process"/>
    <property type="evidence" value="ECO:0007669"/>
    <property type="project" value="TreeGrafter"/>
</dbReference>
<dbReference type="InterPro" id="IPR003764">
    <property type="entry name" value="GlcNAc_6-P_deAcase"/>
</dbReference>
<dbReference type="InterPro" id="IPR032466">
    <property type="entry name" value="Metal_Hydrolase"/>
</dbReference>
<comment type="similarity">
    <text evidence="1 8">Belongs to the metallo-dependent hydrolases superfamily. NagA family.</text>
</comment>
<feature type="binding site" evidence="10">
    <location>
        <position position="233"/>
    </location>
    <ligand>
        <name>substrate</name>
    </ligand>
</feature>
<dbReference type="EMBL" id="AJWK01004691">
    <property type="status" value="NOT_ANNOTATED_CDS"/>
    <property type="molecule type" value="Genomic_DNA"/>
</dbReference>
<dbReference type="VEuPathDB" id="VectorBase:LLONM1_005880"/>
<dbReference type="GO" id="GO:0008448">
    <property type="term" value="F:N-acetylglucosamine-6-phosphate deacetylase activity"/>
    <property type="evidence" value="ECO:0007669"/>
    <property type="project" value="UniProtKB-UniRule"/>
</dbReference>
<feature type="binding site" evidence="11">
    <location>
        <position position="222"/>
    </location>
    <ligand>
        <name>Zn(2+)</name>
        <dbReference type="ChEBI" id="CHEBI:29105"/>
    </ligand>
</feature>
<feature type="binding site" evidence="11">
    <location>
        <position position="134"/>
    </location>
    <ligand>
        <name>Zn(2+)</name>
        <dbReference type="ChEBI" id="CHEBI:29105"/>
    </ligand>
</feature>
<dbReference type="EC" id="3.5.1.25" evidence="2 8"/>
<dbReference type="PANTHER" id="PTHR11113">
    <property type="entry name" value="N-ACETYLGLUCOSAMINE-6-PHOSPHATE DEACETYLASE"/>
    <property type="match status" value="1"/>
</dbReference>
<comment type="catalytic activity">
    <reaction evidence="7 8">
        <text>N-acetyl-D-glucosamine 6-phosphate + H2O = D-glucosamine 6-phosphate + acetate</text>
        <dbReference type="Rhea" id="RHEA:22936"/>
        <dbReference type="ChEBI" id="CHEBI:15377"/>
        <dbReference type="ChEBI" id="CHEBI:30089"/>
        <dbReference type="ChEBI" id="CHEBI:57513"/>
        <dbReference type="ChEBI" id="CHEBI:58725"/>
        <dbReference type="EC" id="3.5.1.25"/>
    </reaction>
</comment>
<dbReference type="FunFam" id="3.20.20.140:FF:000023">
    <property type="entry name" value="N-acetylglucosamine-6-phosphate deacetylase"/>
    <property type="match status" value="1"/>
</dbReference>
<dbReference type="PANTHER" id="PTHR11113:SF14">
    <property type="entry name" value="N-ACETYLGLUCOSAMINE-6-PHOSPHATE DEACETYLASE"/>
    <property type="match status" value="1"/>
</dbReference>
<evidence type="ECO:0000256" key="9">
    <source>
        <dbReference type="PIRSR" id="PIRSR038994-1"/>
    </source>
</evidence>
<evidence type="ECO:0000313" key="13">
    <source>
        <dbReference type="EnsemblMetazoa" id="LLOJ001299-PA"/>
    </source>
</evidence>
<feature type="binding site" evidence="11">
    <location>
        <position position="201"/>
    </location>
    <ligand>
        <name>Zn(2+)</name>
        <dbReference type="ChEBI" id="CHEBI:29105"/>
    </ligand>
</feature>
<dbReference type="GO" id="GO:0046872">
    <property type="term" value="F:metal ion binding"/>
    <property type="evidence" value="ECO:0007669"/>
    <property type="project" value="UniProtKB-KW"/>
</dbReference>
<dbReference type="SUPFAM" id="SSF51556">
    <property type="entry name" value="Metallo-dependent hydrolases"/>
    <property type="match status" value="1"/>
</dbReference>
<feature type="active site" description="Proton donor/acceptor" evidence="9">
    <location>
        <position position="284"/>
    </location>
</feature>
<dbReference type="CDD" id="cd00854">
    <property type="entry name" value="NagA"/>
    <property type="match status" value="1"/>
</dbReference>
<dbReference type="EnsemblMetazoa" id="LLOJ001299-RA">
    <property type="protein sequence ID" value="LLOJ001299-PA"/>
    <property type="gene ID" value="LLOJ001299"/>
</dbReference>
<keyword evidence="14" id="KW-1185">Reference proteome</keyword>